<dbReference type="InterPro" id="IPR052580">
    <property type="entry name" value="Lipid_Hydrolase"/>
</dbReference>
<evidence type="ECO:0000256" key="1">
    <source>
        <dbReference type="ARBA" id="ARBA00023098"/>
    </source>
</evidence>
<dbReference type="SUPFAM" id="SSF52151">
    <property type="entry name" value="FabD/lysophospholipase-like"/>
    <property type="match status" value="1"/>
</dbReference>
<feature type="active site" description="Nucleophile" evidence="2">
    <location>
        <position position="79"/>
    </location>
</feature>
<dbReference type="Gene3D" id="3.40.1090.10">
    <property type="entry name" value="Cytosolic phospholipase A2 catalytic domain"/>
    <property type="match status" value="2"/>
</dbReference>
<sequence length="399" mass="43858">MKSAVVDEERGAEKAPAPGAGMARALNKKLNLVLEGGGVKGIALVGALKALEARIAEFNRENTRGLALSLDESRYAGTSAGAVVAALLAAGYTPAELETIVASTEFSRFADHGVLARIPVVGRPLSIAHGVLWKLGMFQGDYFLDFLRSKLRDKGVRTFGDLLADHKEPEGSLRRYKLYVTASDITRGRMLFLPSDLNWRQYGVSPDEMDVALAVRMSMGVPFVFRPVTTTGENGVVSYLVDGGLLSNFPLGVFDPSIARSEPLPLDRPATVGIRILRDRYHSIRFPVKALRAVYALASTAVEAHDYRVSRNAVDELKWARAIEVNTEAVPVFKWDISQLEKEILFNEGYQATYRTATAEYLERLLDVDEILRETYRAAVGGGGRAEQPIDLLQHLRRP</sequence>
<dbReference type="PANTHER" id="PTHR46394:SF1">
    <property type="entry name" value="PNPLA DOMAIN-CONTAINING PROTEIN"/>
    <property type="match status" value="1"/>
</dbReference>
<dbReference type="GO" id="GO:0016042">
    <property type="term" value="P:lipid catabolic process"/>
    <property type="evidence" value="ECO:0007669"/>
    <property type="project" value="UniProtKB-UniRule"/>
</dbReference>
<dbReference type="GO" id="GO:0016787">
    <property type="term" value="F:hydrolase activity"/>
    <property type="evidence" value="ECO:0007669"/>
    <property type="project" value="UniProtKB-UniRule"/>
</dbReference>
<gene>
    <name evidence="4" type="ORF">BE04_09540</name>
</gene>
<keyword evidence="2" id="KW-0442">Lipid degradation</keyword>
<dbReference type="EMBL" id="JELX01002588">
    <property type="protein sequence ID" value="KYF54895.1"/>
    <property type="molecule type" value="Genomic_DNA"/>
</dbReference>
<dbReference type="Proteomes" id="UP000075604">
    <property type="component" value="Unassembled WGS sequence"/>
</dbReference>
<evidence type="ECO:0000259" key="3">
    <source>
        <dbReference type="PROSITE" id="PS51635"/>
    </source>
</evidence>
<feature type="short sequence motif" description="GXGXXG" evidence="2">
    <location>
        <begin position="36"/>
        <end position="41"/>
    </location>
</feature>
<feature type="domain" description="PNPLA" evidence="3">
    <location>
        <begin position="32"/>
        <end position="255"/>
    </location>
</feature>
<reference evidence="4 5" key="1">
    <citation type="submission" date="2014-02" db="EMBL/GenBank/DDBJ databases">
        <title>The small core and large imbalanced accessory genome model reveals a collaborative survival strategy of Sorangium cellulosum strains in nature.</title>
        <authorList>
            <person name="Han K."/>
            <person name="Peng R."/>
            <person name="Blom J."/>
            <person name="Li Y.-Z."/>
        </authorList>
    </citation>
    <scope>NUCLEOTIDE SEQUENCE [LARGE SCALE GENOMIC DNA]</scope>
    <source>
        <strain evidence="4 5">So0157-18</strain>
    </source>
</reference>
<organism evidence="4 5">
    <name type="scientific">Sorangium cellulosum</name>
    <name type="common">Polyangium cellulosum</name>
    <dbReference type="NCBI Taxonomy" id="56"/>
    <lineage>
        <taxon>Bacteria</taxon>
        <taxon>Pseudomonadati</taxon>
        <taxon>Myxococcota</taxon>
        <taxon>Polyangia</taxon>
        <taxon>Polyangiales</taxon>
        <taxon>Polyangiaceae</taxon>
        <taxon>Sorangium</taxon>
    </lineage>
</organism>
<comment type="caution">
    <text evidence="4">The sequence shown here is derived from an EMBL/GenBank/DDBJ whole genome shotgun (WGS) entry which is preliminary data.</text>
</comment>
<keyword evidence="2" id="KW-0378">Hydrolase</keyword>
<dbReference type="PANTHER" id="PTHR46394">
    <property type="entry name" value="ANNEXIN"/>
    <property type="match status" value="1"/>
</dbReference>
<dbReference type="InterPro" id="IPR002641">
    <property type="entry name" value="PNPLA_dom"/>
</dbReference>
<evidence type="ECO:0000256" key="2">
    <source>
        <dbReference type="PROSITE-ProRule" id="PRU01161"/>
    </source>
</evidence>
<dbReference type="PROSITE" id="PS51635">
    <property type="entry name" value="PNPLA"/>
    <property type="match status" value="1"/>
</dbReference>
<accession>A0A150PGU5</accession>
<keyword evidence="1 2" id="KW-0443">Lipid metabolism</keyword>
<evidence type="ECO:0000313" key="4">
    <source>
        <dbReference type="EMBL" id="KYF54895.1"/>
    </source>
</evidence>
<dbReference type="InterPro" id="IPR016035">
    <property type="entry name" value="Acyl_Trfase/lysoPLipase"/>
</dbReference>
<evidence type="ECO:0000313" key="5">
    <source>
        <dbReference type="Proteomes" id="UP000075604"/>
    </source>
</evidence>
<feature type="short sequence motif" description="DGA/G" evidence="2">
    <location>
        <begin position="242"/>
        <end position="244"/>
    </location>
</feature>
<name>A0A150PGU5_SORCE</name>
<feature type="active site" description="Proton acceptor" evidence="2">
    <location>
        <position position="242"/>
    </location>
</feature>
<dbReference type="AlphaFoldDB" id="A0A150PGU5"/>
<feature type="short sequence motif" description="GXSXG" evidence="2">
    <location>
        <begin position="77"/>
        <end position="81"/>
    </location>
</feature>
<dbReference type="Pfam" id="PF01734">
    <property type="entry name" value="Patatin"/>
    <property type="match status" value="1"/>
</dbReference>
<protein>
    <recommendedName>
        <fullName evidence="3">PNPLA domain-containing protein</fullName>
    </recommendedName>
</protein>
<proteinExistence type="predicted"/>
<dbReference type="CDD" id="cd07207">
    <property type="entry name" value="Pat_ExoU_VipD_like"/>
    <property type="match status" value="1"/>
</dbReference>